<reference evidence="2" key="1">
    <citation type="submission" date="2019-08" db="EMBL/GenBank/DDBJ databases">
        <title>Complete genome sequence of a mangrove-derived Streptomyces xiamenensis.</title>
        <authorList>
            <person name="Xu J."/>
        </authorList>
    </citation>
    <scope>NUCLEOTIDE SEQUENCE</scope>
    <source>
        <strain evidence="2">318</strain>
    </source>
</reference>
<name>A0A0F7FTU4_9ACTN</name>
<dbReference type="KEGG" id="sxi:SXIM_23400"/>
<dbReference type="EMBL" id="CP009922">
    <property type="protein sequence ID" value="AKG43724.1"/>
    <property type="molecule type" value="Genomic_DNA"/>
</dbReference>
<dbReference type="AlphaFoldDB" id="A0A0F7FTU4"/>
<evidence type="ECO:0000313" key="3">
    <source>
        <dbReference type="Proteomes" id="UP000034034"/>
    </source>
</evidence>
<dbReference type="Proteomes" id="UP000034034">
    <property type="component" value="Chromosome"/>
</dbReference>
<evidence type="ECO:0000256" key="1">
    <source>
        <dbReference type="SAM" id="MobiDB-lite"/>
    </source>
</evidence>
<dbReference type="STRING" id="408015.SXIM_23400"/>
<protein>
    <submittedName>
        <fullName evidence="2">Uncharacterized protein</fullName>
    </submittedName>
</protein>
<dbReference type="PATRIC" id="fig|408015.6.peg.2375"/>
<proteinExistence type="predicted"/>
<organism evidence="2 3">
    <name type="scientific">Streptomyces xiamenensis</name>
    <dbReference type="NCBI Taxonomy" id="408015"/>
    <lineage>
        <taxon>Bacteria</taxon>
        <taxon>Bacillati</taxon>
        <taxon>Actinomycetota</taxon>
        <taxon>Actinomycetes</taxon>
        <taxon>Kitasatosporales</taxon>
        <taxon>Streptomycetaceae</taxon>
        <taxon>Streptomyces</taxon>
    </lineage>
</organism>
<keyword evidence="3" id="KW-1185">Reference proteome</keyword>
<evidence type="ECO:0000313" key="2">
    <source>
        <dbReference type="EMBL" id="AKG43724.1"/>
    </source>
</evidence>
<sequence>MIHEAWQRLEGVDPLSGAHGGPLSRTVKLILDPLVIRPLQHPQCAGSVVGADGAVLLASLLYAAGDVLSETARWYELLKRVRRELRITDGHPQDRYFQRCFELATTGEPRDRATAEHILRALHGTAHGRTTRDLREHLADPARAARLTELIDTTWTRRERTADPDPARTAALITAVLDGAGADVAAPLAELTARRAGSATGTSLTDPDRVPPARRLGLTERPAPERPRLTASTMTFGAPLDRTVHERVFTTLRAAADRSALPPLPALVTEEITRGCAPWGLTDETLRVTAAVGERLALGLRPLGAAPGDTAAGRALNARWRREAYVLRARRMLIRPDAPAAGPDDPLHRIARELRHPWQGYLRRLWARLHGRDVRQAPVEASQELWDLLDGVARSVILDHRTRVRRALTVRMTRPDTATETDTDTDTETVNA</sequence>
<gene>
    <name evidence="2" type="ORF">SXIM_23400</name>
</gene>
<feature type="region of interest" description="Disordered" evidence="1">
    <location>
        <begin position="195"/>
        <end position="224"/>
    </location>
</feature>
<accession>A0A0F7FTU4</accession>
<dbReference type="HOGENOM" id="CLU_610866_0_0_11"/>